<gene>
    <name evidence="1" type="ORF">M8818_006544</name>
</gene>
<organism evidence="1 2">
    <name type="scientific">Zalaria obscura</name>
    <dbReference type="NCBI Taxonomy" id="2024903"/>
    <lineage>
        <taxon>Eukaryota</taxon>
        <taxon>Fungi</taxon>
        <taxon>Dikarya</taxon>
        <taxon>Ascomycota</taxon>
        <taxon>Pezizomycotina</taxon>
        <taxon>Dothideomycetes</taxon>
        <taxon>Dothideomycetidae</taxon>
        <taxon>Dothideales</taxon>
        <taxon>Zalariaceae</taxon>
        <taxon>Zalaria</taxon>
    </lineage>
</organism>
<dbReference type="EMBL" id="JAMKPW020000040">
    <property type="protein sequence ID" value="KAK8198677.1"/>
    <property type="molecule type" value="Genomic_DNA"/>
</dbReference>
<proteinExistence type="predicted"/>
<protein>
    <submittedName>
        <fullName evidence="1">Uncharacterized protein</fullName>
    </submittedName>
</protein>
<evidence type="ECO:0000313" key="1">
    <source>
        <dbReference type="EMBL" id="KAK8198677.1"/>
    </source>
</evidence>
<evidence type="ECO:0000313" key="2">
    <source>
        <dbReference type="Proteomes" id="UP001320706"/>
    </source>
</evidence>
<sequence length="323" mass="35634">MEMPASPSQLHPHRSDTYSYRVPTPPRIVVPPPTLNNQALPDFRLTTTSTSPSPHHSHLPALHYNPVSENNLLTWSYSQRRQAQPVLPYLYLGPMTAVKDAAFLEQAGITLCVGVRHSCGPSGSNNSVQSRLMTGVLRVPAELGIATQVLDIADNAALIASFPRITEVINSHLSSNNHSNSNSNSQSKSKKILLFCESGNERSAACAAAYLMETHANVDFIAAMQIVQAQRFCVNFDDAVKRVLQSYWDILTARRDVKCHPGEEREGGLKAERRDTGWSEQRRSSGGKRGFEPEGDGDEAMQDVDDGARFERRAFAPFVDTDM</sequence>
<name>A0ACC3S629_9PEZI</name>
<keyword evidence="2" id="KW-1185">Reference proteome</keyword>
<accession>A0ACC3S629</accession>
<reference evidence="1" key="1">
    <citation type="submission" date="2024-02" db="EMBL/GenBank/DDBJ databases">
        <title>Metagenome Assembled Genome of Zalaria obscura JY119.</title>
        <authorList>
            <person name="Vighnesh L."/>
            <person name="Jagadeeshwari U."/>
            <person name="Venkata Ramana C."/>
            <person name="Sasikala C."/>
        </authorList>
    </citation>
    <scope>NUCLEOTIDE SEQUENCE</scope>
    <source>
        <strain evidence="1">JY119</strain>
    </source>
</reference>
<comment type="caution">
    <text evidence="1">The sequence shown here is derived from an EMBL/GenBank/DDBJ whole genome shotgun (WGS) entry which is preliminary data.</text>
</comment>
<dbReference type="Proteomes" id="UP001320706">
    <property type="component" value="Unassembled WGS sequence"/>
</dbReference>